<dbReference type="GO" id="GO:0006355">
    <property type="term" value="P:regulation of DNA-templated transcription"/>
    <property type="evidence" value="ECO:0007669"/>
    <property type="project" value="InterPro"/>
</dbReference>
<dbReference type="PANTHER" id="PTHR45566:SF1">
    <property type="entry name" value="HTH-TYPE TRANSCRIPTIONAL REGULATOR YHJB-RELATED"/>
    <property type="match status" value="1"/>
</dbReference>
<dbReference type="Pfam" id="PF00196">
    <property type="entry name" value="GerE"/>
    <property type="match status" value="1"/>
</dbReference>
<dbReference type="InterPro" id="IPR016032">
    <property type="entry name" value="Sig_transdc_resp-reg_C-effctor"/>
</dbReference>
<dbReference type="PROSITE" id="PS00622">
    <property type="entry name" value="HTH_LUXR_1"/>
    <property type="match status" value="1"/>
</dbReference>
<reference evidence="7" key="1">
    <citation type="submission" date="2016-10" db="EMBL/GenBank/DDBJ databases">
        <authorList>
            <person name="Varghese N."/>
            <person name="Submissions S."/>
        </authorList>
    </citation>
    <scope>NUCLEOTIDE SEQUENCE [LARGE SCALE GENOMIC DNA]</scope>
    <source>
        <strain evidence="7">DSM 10146</strain>
    </source>
</reference>
<dbReference type="EMBL" id="FNAV01000014">
    <property type="protein sequence ID" value="SDF19962.1"/>
    <property type="molecule type" value="Genomic_DNA"/>
</dbReference>
<feature type="domain" description="HTH luxR-type" evidence="4">
    <location>
        <begin position="158"/>
        <end position="223"/>
    </location>
</feature>
<name>A0A1G7J4R0_9RHOB</name>
<dbReference type="SUPFAM" id="SSF46894">
    <property type="entry name" value="C-terminal effector domain of the bipartite response regulators"/>
    <property type="match status" value="1"/>
</dbReference>
<dbReference type="GO" id="GO:0000160">
    <property type="term" value="P:phosphorelay signal transduction system"/>
    <property type="evidence" value="ECO:0007669"/>
    <property type="project" value="InterPro"/>
</dbReference>
<feature type="modified residue" description="4-aspartylphosphate" evidence="3">
    <location>
        <position position="67"/>
    </location>
</feature>
<gene>
    <name evidence="6" type="ORF">SAMN04488105_11494</name>
</gene>
<dbReference type="PROSITE" id="PS50110">
    <property type="entry name" value="RESPONSE_REGULATORY"/>
    <property type="match status" value="1"/>
</dbReference>
<dbReference type="CDD" id="cd17535">
    <property type="entry name" value="REC_NarL-like"/>
    <property type="match status" value="1"/>
</dbReference>
<dbReference type="CDD" id="cd06170">
    <property type="entry name" value="LuxR_C_like"/>
    <property type="match status" value="1"/>
</dbReference>
<evidence type="ECO:0000259" key="4">
    <source>
        <dbReference type="PROSITE" id="PS50043"/>
    </source>
</evidence>
<feature type="domain" description="Response regulatory" evidence="5">
    <location>
        <begin position="15"/>
        <end position="132"/>
    </location>
</feature>
<protein>
    <submittedName>
        <fullName evidence="6">Two component transcriptional regulator, LuxR family</fullName>
    </submittedName>
</protein>
<organism evidence="6 7">
    <name type="scientific">Salipiger thiooxidans</name>
    <dbReference type="NCBI Taxonomy" id="282683"/>
    <lineage>
        <taxon>Bacteria</taxon>
        <taxon>Pseudomonadati</taxon>
        <taxon>Pseudomonadota</taxon>
        <taxon>Alphaproteobacteria</taxon>
        <taxon>Rhodobacterales</taxon>
        <taxon>Roseobacteraceae</taxon>
        <taxon>Salipiger</taxon>
    </lineage>
</organism>
<dbReference type="InterPro" id="IPR051015">
    <property type="entry name" value="EvgA-like"/>
</dbReference>
<dbReference type="Gene3D" id="3.40.50.2300">
    <property type="match status" value="1"/>
</dbReference>
<dbReference type="InterPro" id="IPR058245">
    <property type="entry name" value="NreC/VraR/RcsB-like_REC"/>
</dbReference>
<accession>A0A1G7J4R0</accession>
<dbReference type="SMART" id="SM00421">
    <property type="entry name" value="HTH_LUXR"/>
    <property type="match status" value="1"/>
</dbReference>
<dbReference type="SMART" id="SM00448">
    <property type="entry name" value="REC"/>
    <property type="match status" value="1"/>
</dbReference>
<evidence type="ECO:0000256" key="1">
    <source>
        <dbReference type="ARBA" id="ARBA00022553"/>
    </source>
</evidence>
<dbReference type="PANTHER" id="PTHR45566">
    <property type="entry name" value="HTH-TYPE TRANSCRIPTIONAL REGULATOR YHJB-RELATED"/>
    <property type="match status" value="1"/>
</dbReference>
<dbReference type="InterPro" id="IPR036388">
    <property type="entry name" value="WH-like_DNA-bd_sf"/>
</dbReference>
<evidence type="ECO:0000313" key="6">
    <source>
        <dbReference type="EMBL" id="SDF19962.1"/>
    </source>
</evidence>
<dbReference type="RefSeq" id="WP_089962484.1">
    <property type="nucleotide sequence ID" value="NZ_FNAV01000014.1"/>
</dbReference>
<dbReference type="PRINTS" id="PR00038">
    <property type="entry name" value="HTHLUXR"/>
</dbReference>
<proteinExistence type="predicted"/>
<dbReference type="SUPFAM" id="SSF52172">
    <property type="entry name" value="CheY-like"/>
    <property type="match status" value="1"/>
</dbReference>
<evidence type="ECO:0000313" key="7">
    <source>
        <dbReference type="Proteomes" id="UP000198994"/>
    </source>
</evidence>
<dbReference type="Proteomes" id="UP000198994">
    <property type="component" value="Unassembled WGS sequence"/>
</dbReference>
<evidence type="ECO:0000259" key="5">
    <source>
        <dbReference type="PROSITE" id="PS50110"/>
    </source>
</evidence>
<keyword evidence="7" id="KW-1185">Reference proteome</keyword>
<evidence type="ECO:0000256" key="3">
    <source>
        <dbReference type="PROSITE-ProRule" id="PRU00169"/>
    </source>
</evidence>
<dbReference type="STRING" id="282683.SAMN04488105_11494"/>
<keyword evidence="1 3" id="KW-0597">Phosphoprotein</keyword>
<dbReference type="InterPro" id="IPR000792">
    <property type="entry name" value="Tscrpt_reg_LuxR_C"/>
</dbReference>
<dbReference type="Pfam" id="PF00072">
    <property type="entry name" value="Response_reg"/>
    <property type="match status" value="1"/>
</dbReference>
<dbReference type="InterPro" id="IPR001789">
    <property type="entry name" value="Sig_transdc_resp-reg_receiver"/>
</dbReference>
<keyword evidence="2" id="KW-0238">DNA-binding</keyword>
<dbReference type="GO" id="GO:0003677">
    <property type="term" value="F:DNA binding"/>
    <property type="evidence" value="ECO:0007669"/>
    <property type="project" value="UniProtKB-KW"/>
</dbReference>
<sequence length="241" mass="25581">MKDMNDAPSVGMIRSVVIVDDHPLYSDALAAALQLVFEGVKVSKAQTLGAALDLIESGELPDLVMFDLKLPDVCGISGFQRLRAALPDAPILVISSLTSVQVVQALMEEGAAGFLPKDASAQLLRAALQEIASGRKYVHSGYQSCPVAMGPEDRFDASHPKLAELTPQQKRIMKLICAGKPNKQIAYELSLAEATVKAHITALLRRLGVQNRTQAAVLVESAQPATAIGSGEADAQAFLSH</sequence>
<dbReference type="Gene3D" id="1.10.10.10">
    <property type="entry name" value="Winged helix-like DNA-binding domain superfamily/Winged helix DNA-binding domain"/>
    <property type="match status" value="1"/>
</dbReference>
<evidence type="ECO:0000256" key="2">
    <source>
        <dbReference type="ARBA" id="ARBA00023125"/>
    </source>
</evidence>
<dbReference type="OrthoDB" id="9814495at2"/>
<dbReference type="InterPro" id="IPR011006">
    <property type="entry name" value="CheY-like_superfamily"/>
</dbReference>
<dbReference type="AlphaFoldDB" id="A0A1G7J4R0"/>
<dbReference type="PROSITE" id="PS50043">
    <property type="entry name" value="HTH_LUXR_2"/>
    <property type="match status" value="1"/>
</dbReference>